<protein>
    <submittedName>
        <fullName evidence="5">Transporter substrate-binding domain-containing protein</fullName>
    </submittedName>
</protein>
<dbReference type="SMART" id="SM00062">
    <property type="entry name" value="PBPb"/>
    <property type="match status" value="1"/>
</dbReference>
<sequence>MIHKLLTFVFLTILGASVAHADETLDRIKSNGKITVATEAAFKPFEYVDNGEIVGFGSDLLAEVVKDLDVEVEQLDLPFQGILAGLAAGQYDLVATSVAINPERAKSYAFSRPFAAISNVIVVPAGESEITAIEALNGRVVGTQLGSSTEAVARQIDEELKAAGGDGFSDLRLFQTFPDTAFALRSGQIDAIVISSVSAGEFMAASPDSFKVVAEYGDPVYISWVTRLDSRDLLASVDATISRLAESGELYAMQEKWVGIRSDSPADGYLPEGAAQTK</sequence>
<feature type="chain" id="PRO_5043543317" evidence="2">
    <location>
        <begin position="22"/>
        <end position="278"/>
    </location>
</feature>
<organism evidence="5 6">
    <name type="scientific">Microbaculum marinisediminis</name>
    <dbReference type="NCBI Taxonomy" id="2931392"/>
    <lineage>
        <taxon>Bacteria</taxon>
        <taxon>Pseudomonadati</taxon>
        <taxon>Pseudomonadota</taxon>
        <taxon>Alphaproteobacteria</taxon>
        <taxon>Hyphomicrobiales</taxon>
        <taxon>Tepidamorphaceae</taxon>
        <taxon>Microbaculum</taxon>
    </lineage>
</organism>
<dbReference type="InterPro" id="IPR001320">
    <property type="entry name" value="Iontro_rcpt_C"/>
</dbReference>
<feature type="signal peptide" evidence="2">
    <location>
        <begin position="1"/>
        <end position="21"/>
    </location>
</feature>
<comment type="caution">
    <text evidence="5">The sequence shown here is derived from an EMBL/GenBank/DDBJ whole genome shotgun (WGS) entry which is preliminary data.</text>
</comment>
<dbReference type="GO" id="GO:0015276">
    <property type="term" value="F:ligand-gated monoatomic ion channel activity"/>
    <property type="evidence" value="ECO:0007669"/>
    <property type="project" value="InterPro"/>
</dbReference>
<gene>
    <name evidence="5" type="ORF">MUB46_18620</name>
</gene>
<name>A0AAW5R3B7_9HYPH</name>
<dbReference type="SUPFAM" id="SSF53850">
    <property type="entry name" value="Periplasmic binding protein-like II"/>
    <property type="match status" value="1"/>
</dbReference>
<dbReference type="Gene3D" id="3.40.190.10">
    <property type="entry name" value="Periplasmic binding protein-like II"/>
    <property type="match status" value="2"/>
</dbReference>
<evidence type="ECO:0000259" key="3">
    <source>
        <dbReference type="SMART" id="SM00062"/>
    </source>
</evidence>
<evidence type="ECO:0000313" key="5">
    <source>
        <dbReference type="EMBL" id="MCT8973885.1"/>
    </source>
</evidence>
<feature type="domain" description="Ionotropic glutamate receptor C-terminal" evidence="4">
    <location>
        <begin position="33"/>
        <end position="260"/>
    </location>
</feature>
<dbReference type="PANTHER" id="PTHR35936">
    <property type="entry name" value="MEMBRANE-BOUND LYTIC MUREIN TRANSGLYCOSYLASE F"/>
    <property type="match status" value="1"/>
</dbReference>
<dbReference type="SMART" id="SM00079">
    <property type="entry name" value="PBPe"/>
    <property type="match status" value="1"/>
</dbReference>
<evidence type="ECO:0000256" key="1">
    <source>
        <dbReference type="ARBA" id="ARBA00022729"/>
    </source>
</evidence>
<evidence type="ECO:0000313" key="6">
    <source>
        <dbReference type="Proteomes" id="UP001320898"/>
    </source>
</evidence>
<proteinExistence type="predicted"/>
<dbReference type="Pfam" id="PF00497">
    <property type="entry name" value="SBP_bac_3"/>
    <property type="match status" value="1"/>
</dbReference>
<dbReference type="RefSeq" id="WP_261617465.1">
    <property type="nucleotide sequence ID" value="NZ_JALIDZ010000009.1"/>
</dbReference>
<evidence type="ECO:0000259" key="4">
    <source>
        <dbReference type="SMART" id="SM00079"/>
    </source>
</evidence>
<accession>A0AAW5R3B7</accession>
<keyword evidence="1 2" id="KW-0732">Signal</keyword>
<feature type="domain" description="Solute-binding protein family 3/N-terminal" evidence="3">
    <location>
        <begin position="33"/>
        <end position="261"/>
    </location>
</feature>
<dbReference type="PANTHER" id="PTHR35936:SF19">
    <property type="entry name" value="AMINO-ACID-BINDING PROTEIN YXEM-RELATED"/>
    <property type="match status" value="1"/>
</dbReference>
<keyword evidence="6" id="KW-1185">Reference proteome</keyword>
<dbReference type="Proteomes" id="UP001320898">
    <property type="component" value="Unassembled WGS sequence"/>
</dbReference>
<dbReference type="InterPro" id="IPR001638">
    <property type="entry name" value="Solute-binding_3/MltF_N"/>
</dbReference>
<dbReference type="AlphaFoldDB" id="A0AAW5R3B7"/>
<dbReference type="GO" id="GO:0016020">
    <property type="term" value="C:membrane"/>
    <property type="evidence" value="ECO:0007669"/>
    <property type="project" value="InterPro"/>
</dbReference>
<dbReference type="EMBL" id="JALIDZ010000009">
    <property type="protein sequence ID" value="MCT8973885.1"/>
    <property type="molecule type" value="Genomic_DNA"/>
</dbReference>
<evidence type="ECO:0000256" key="2">
    <source>
        <dbReference type="SAM" id="SignalP"/>
    </source>
</evidence>
<reference evidence="5 6" key="1">
    <citation type="submission" date="2022-04" db="EMBL/GenBank/DDBJ databases">
        <authorList>
            <person name="Ye Y.-Q."/>
            <person name="Du Z.-J."/>
        </authorList>
    </citation>
    <scope>NUCLEOTIDE SEQUENCE [LARGE SCALE GENOMIC DNA]</scope>
    <source>
        <strain evidence="5 6">A6E488</strain>
    </source>
</reference>